<feature type="domain" description="Multidrug resistance protein MdtA-like alpha-helical hairpin" evidence="3">
    <location>
        <begin position="108"/>
        <end position="174"/>
    </location>
</feature>
<name>A0A6M8NHL0_9BACT</name>
<dbReference type="PANTHER" id="PTHR30158">
    <property type="entry name" value="ACRA/E-RELATED COMPONENT OF DRUG EFFLUX TRANSPORTER"/>
    <property type="match status" value="1"/>
</dbReference>
<dbReference type="InterPro" id="IPR058625">
    <property type="entry name" value="MdtA-like_BSH"/>
</dbReference>
<dbReference type="GO" id="GO:0030313">
    <property type="term" value="C:cell envelope"/>
    <property type="evidence" value="ECO:0007669"/>
    <property type="project" value="UniProtKB-SubCell"/>
</dbReference>
<dbReference type="PROSITE" id="PS51257">
    <property type="entry name" value="PROKAR_LIPOPROTEIN"/>
    <property type="match status" value="1"/>
</dbReference>
<dbReference type="Gene3D" id="1.10.287.470">
    <property type="entry name" value="Helix hairpin bin"/>
    <property type="match status" value="1"/>
</dbReference>
<sequence length="375" mass="41763">MSYKNLSKLPIVLILLLVFLGCEKKEEKKVETKEIKKIEVEVNKITKSNYPIWVNFSGKTEAFKNVEVTSRVSGELKEIYFKAGDEVKKDQLLFKIDDSQYKAILEQKIAGLQKDEASLNLAISNVNRYKPLVKDGLAPREKLDELVATQKQLQAVVNASKASIKQANLDVEYTQIKATIDGKVGQNLLDVGNLVNATSTVLTKIVDSKKLYVNFNPSANEVSLIKKYKSQDNPTVKVKLENNDSIELKGSIDFIDNTTNQSTGTVLMRAIIENEDNIIFPGTFVEIKLFITDEIPVIAVHPNTLGQNQLGTFVYVVNTENKLETRQVEIQYSNEDIAIIKSGLNEGDNVVVSDITKLGNGILVNATVVENKIKN</sequence>
<dbReference type="Pfam" id="PF25967">
    <property type="entry name" value="RND-MFP_C"/>
    <property type="match status" value="1"/>
</dbReference>
<dbReference type="InterPro" id="IPR058626">
    <property type="entry name" value="MdtA-like_b-barrel"/>
</dbReference>
<reference evidence="7 8" key="1">
    <citation type="submission" date="2017-09" db="EMBL/GenBank/DDBJ databases">
        <title>Genomics of the genus Arcobacter.</title>
        <authorList>
            <person name="Perez-Cataluna A."/>
            <person name="Figueras M.J."/>
            <person name="Salas-Masso N."/>
        </authorList>
    </citation>
    <scope>NUCLEOTIDE SEQUENCE [LARGE SCALE GENOMIC DNA]</scope>
    <source>
        <strain evidence="7 8">CECT 7834</strain>
    </source>
</reference>
<dbReference type="GO" id="GO:0046677">
    <property type="term" value="P:response to antibiotic"/>
    <property type="evidence" value="ECO:0007669"/>
    <property type="project" value="TreeGrafter"/>
</dbReference>
<evidence type="ECO:0000256" key="1">
    <source>
        <dbReference type="ARBA" id="ARBA00004196"/>
    </source>
</evidence>
<accession>A0A6M8NHL0</accession>
<dbReference type="Pfam" id="PF25944">
    <property type="entry name" value="Beta-barrel_RND"/>
    <property type="match status" value="1"/>
</dbReference>
<dbReference type="SUPFAM" id="SSF111369">
    <property type="entry name" value="HlyD-like secretion proteins"/>
    <property type="match status" value="1"/>
</dbReference>
<dbReference type="Gene3D" id="2.40.50.100">
    <property type="match status" value="1"/>
</dbReference>
<dbReference type="RefSeq" id="WP_129012879.1">
    <property type="nucleotide sequence ID" value="NZ_CBCSEI010000001.1"/>
</dbReference>
<protein>
    <submittedName>
        <fullName evidence="7">Uncharacterized protein</fullName>
    </submittedName>
</protein>
<feature type="domain" description="Multidrug resistance protein MdtA-like C-terminal permuted SH3" evidence="6">
    <location>
        <begin position="304"/>
        <end position="356"/>
    </location>
</feature>
<feature type="domain" description="Multidrug resistance protein MdtA-like barrel-sandwich hybrid" evidence="4">
    <location>
        <begin position="65"/>
        <end position="200"/>
    </location>
</feature>
<dbReference type="Pfam" id="PF25876">
    <property type="entry name" value="HH_MFP_RND"/>
    <property type="match status" value="1"/>
</dbReference>
<evidence type="ECO:0000259" key="5">
    <source>
        <dbReference type="Pfam" id="PF25944"/>
    </source>
</evidence>
<dbReference type="InterPro" id="IPR006143">
    <property type="entry name" value="RND_pump_MFP"/>
</dbReference>
<evidence type="ECO:0000313" key="8">
    <source>
        <dbReference type="Proteomes" id="UP000290378"/>
    </source>
</evidence>
<proteinExistence type="inferred from homology"/>
<evidence type="ECO:0000259" key="3">
    <source>
        <dbReference type="Pfam" id="PF25876"/>
    </source>
</evidence>
<dbReference type="NCBIfam" id="TIGR01730">
    <property type="entry name" value="RND_mfp"/>
    <property type="match status" value="1"/>
</dbReference>
<evidence type="ECO:0000313" key="7">
    <source>
        <dbReference type="EMBL" id="RXI42557.1"/>
    </source>
</evidence>
<dbReference type="GO" id="GO:0022857">
    <property type="term" value="F:transmembrane transporter activity"/>
    <property type="evidence" value="ECO:0007669"/>
    <property type="project" value="InterPro"/>
</dbReference>
<dbReference type="Pfam" id="PF25917">
    <property type="entry name" value="BSH_RND"/>
    <property type="match status" value="1"/>
</dbReference>
<evidence type="ECO:0000259" key="6">
    <source>
        <dbReference type="Pfam" id="PF25967"/>
    </source>
</evidence>
<keyword evidence="8" id="KW-1185">Reference proteome</keyword>
<dbReference type="Gene3D" id="2.40.420.20">
    <property type="match status" value="1"/>
</dbReference>
<dbReference type="InterPro" id="IPR058624">
    <property type="entry name" value="MdtA-like_HH"/>
</dbReference>
<dbReference type="GO" id="GO:0005886">
    <property type="term" value="C:plasma membrane"/>
    <property type="evidence" value="ECO:0007669"/>
    <property type="project" value="TreeGrafter"/>
</dbReference>
<comment type="subcellular location">
    <subcellularLocation>
        <location evidence="1">Cell envelope</location>
    </subcellularLocation>
</comment>
<gene>
    <name evidence="7" type="ORF">CP963_03420</name>
</gene>
<dbReference type="AlphaFoldDB" id="A0A6M8NHL0"/>
<comment type="caution">
    <text evidence="7">The sequence shown here is derived from an EMBL/GenBank/DDBJ whole genome shotgun (WGS) entry which is preliminary data.</text>
</comment>
<evidence type="ECO:0000256" key="2">
    <source>
        <dbReference type="ARBA" id="ARBA00009477"/>
    </source>
</evidence>
<feature type="domain" description="Multidrug resistance protein MdtA-like beta-barrel" evidence="5">
    <location>
        <begin position="211"/>
        <end position="289"/>
    </location>
</feature>
<evidence type="ECO:0000259" key="4">
    <source>
        <dbReference type="Pfam" id="PF25917"/>
    </source>
</evidence>
<dbReference type="Proteomes" id="UP000290378">
    <property type="component" value="Unassembled WGS sequence"/>
</dbReference>
<organism evidence="7 8">
    <name type="scientific">Arcobacter cloacae</name>
    <dbReference type="NCBI Taxonomy" id="1054034"/>
    <lineage>
        <taxon>Bacteria</taxon>
        <taxon>Pseudomonadati</taxon>
        <taxon>Campylobacterota</taxon>
        <taxon>Epsilonproteobacteria</taxon>
        <taxon>Campylobacterales</taxon>
        <taxon>Arcobacteraceae</taxon>
        <taxon>Arcobacter</taxon>
    </lineage>
</organism>
<dbReference type="EMBL" id="NXII01000003">
    <property type="protein sequence ID" value="RXI42557.1"/>
    <property type="molecule type" value="Genomic_DNA"/>
</dbReference>
<comment type="similarity">
    <text evidence="2">Belongs to the membrane fusion protein (MFP) (TC 8.A.1) family.</text>
</comment>
<dbReference type="InterPro" id="IPR058627">
    <property type="entry name" value="MdtA-like_C"/>
</dbReference>
<dbReference type="Gene3D" id="2.40.30.170">
    <property type="match status" value="1"/>
</dbReference>